<organism evidence="1">
    <name type="scientific">mine drainage metagenome</name>
    <dbReference type="NCBI Taxonomy" id="410659"/>
    <lineage>
        <taxon>unclassified sequences</taxon>
        <taxon>metagenomes</taxon>
        <taxon>ecological metagenomes</taxon>
    </lineage>
</organism>
<evidence type="ECO:0000313" key="1">
    <source>
        <dbReference type="EMBL" id="EQD80278.1"/>
    </source>
</evidence>
<dbReference type="GO" id="GO:0009360">
    <property type="term" value="C:DNA polymerase III complex"/>
    <property type="evidence" value="ECO:0007669"/>
    <property type="project" value="TreeGrafter"/>
</dbReference>
<feature type="non-terminal residue" evidence="1">
    <location>
        <position position="1"/>
    </location>
</feature>
<dbReference type="GO" id="GO:0006261">
    <property type="term" value="P:DNA-templated DNA replication"/>
    <property type="evidence" value="ECO:0007669"/>
    <property type="project" value="TreeGrafter"/>
</dbReference>
<dbReference type="PANTHER" id="PTHR11669">
    <property type="entry name" value="REPLICATION FACTOR C / DNA POLYMERASE III GAMMA-TAU SUBUNIT"/>
    <property type="match status" value="1"/>
</dbReference>
<reference evidence="1" key="2">
    <citation type="journal article" date="2014" name="ISME J.">
        <title>Microbial stratification in low pH oxic and suboxic macroscopic growths along an acid mine drainage.</title>
        <authorList>
            <person name="Mendez-Garcia C."/>
            <person name="Mesa V."/>
            <person name="Sprenger R.R."/>
            <person name="Richter M."/>
            <person name="Diez M.S."/>
            <person name="Solano J."/>
            <person name="Bargiela R."/>
            <person name="Golyshina O.V."/>
            <person name="Manteca A."/>
            <person name="Ramos J.L."/>
            <person name="Gallego J.R."/>
            <person name="Llorente I."/>
            <person name="Martins Dos Santos V.A."/>
            <person name="Jensen O.N."/>
            <person name="Pelaez A.I."/>
            <person name="Sanchez J."/>
            <person name="Ferrer M."/>
        </authorList>
    </citation>
    <scope>NUCLEOTIDE SEQUENCE</scope>
</reference>
<dbReference type="PANTHER" id="PTHR11669:SF8">
    <property type="entry name" value="DNA POLYMERASE III SUBUNIT DELTA"/>
    <property type="match status" value="1"/>
</dbReference>
<dbReference type="Pfam" id="PF13177">
    <property type="entry name" value="DNA_pol3_delta2"/>
    <property type="match status" value="1"/>
</dbReference>
<sequence length="235" mass="27027">VRREGVWITVDAVRALAEFLMTTSHRQGWRVILIEPAEALNLAAANALLKTLEEPPPQTLFLLVSHHLARIPVTVRSRCRLWPVPLPTGEQAMQWLHQEGVKEPSGYLRRSGGAPLRALEQFQRDHEGRLGFLQILTDHGLSLTQQADRILNLGLDQWLEWLQFWVMDLIGQKILGHGHYHQDFQEALGHMASRLDLYDLLAWETRLREARRWMNHPLNARLLTESLLAPLHLPS</sequence>
<dbReference type="EMBL" id="AUZX01000800">
    <property type="protein sequence ID" value="EQD80278.1"/>
    <property type="molecule type" value="Genomic_DNA"/>
</dbReference>
<name>T1CF78_9ZZZZ</name>
<dbReference type="AlphaFoldDB" id="T1CF78"/>
<accession>T1CF78</accession>
<comment type="caution">
    <text evidence="1">The sequence shown here is derived from an EMBL/GenBank/DDBJ whole genome shotgun (WGS) entry which is preliminary data.</text>
</comment>
<protein>
    <submittedName>
        <fullName evidence="1">DNA polymerase III, delta prime subunit</fullName>
    </submittedName>
</protein>
<dbReference type="SUPFAM" id="SSF52540">
    <property type="entry name" value="P-loop containing nucleoside triphosphate hydrolases"/>
    <property type="match status" value="1"/>
</dbReference>
<dbReference type="InterPro" id="IPR027417">
    <property type="entry name" value="P-loop_NTPase"/>
</dbReference>
<proteinExistence type="predicted"/>
<dbReference type="InterPro" id="IPR050238">
    <property type="entry name" value="DNA_Rep/Repair_Clamp_Loader"/>
</dbReference>
<gene>
    <name evidence="1" type="ORF">B1A_01057</name>
</gene>
<dbReference type="Gene3D" id="3.40.50.300">
    <property type="entry name" value="P-loop containing nucleotide triphosphate hydrolases"/>
    <property type="match status" value="1"/>
</dbReference>
<reference evidence="1" key="1">
    <citation type="submission" date="2013-08" db="EMBL/GenBank/DDBJ databases">
        <authorList>
            <person name="Mendez C."/>
            <person name="Richter M."/>
            <person name="Ferrer M."/>
            <person name="Sanchez J."/>
        </authorList>
    </citation>
    <scope>NUCLEOTIDE SEQUENCE</scope>
</reference>